<dbReference type="Pfam" id="PF13621">
    <property type="entry name" value="Cupin_8"/>
    <property type="match status" value="1"/>
</dbReference>
<keyword evidence="5" id="KW-1185">Reference proteome</keyword>
<accession>A0AAD8GQS8</accession>
<evidence type="ECO:0000256" key="1">
    <source>
        <dbReference type="ARBA" id="ARBA00006801"/>
    </source>
</evidence>
<protein>
    <submittedName>
        <fullName evidence="4">JmjC domain-containing protein</fullName>
    </submittedName>
</protein>
<dbReference type="InterPro" id="IPR003347">
    <property type="entry name" value="JmjC_dom"/>
</dbReference>
<dbReference type="SMART" id="SM00558">
    <property type="entry name" value="JmjC"/>
    <property type="match status" value="1"/>
</dbReference>
<feature type="region of interest" description="Disordered" evidence="2">
    <location>
        <begin position="328"/>
        <end position="353"/>
    </location>
</feature>
<evidence type="ECO:0000313" key="4">
    <source>
        <dbReference type="EMBL" id="KAK1352692.1"/>
    </source>
</evidence>
<sequence length="544" mass="61286">MENECLQIGRFENIPTPDEFTSQIELKNVPALIVGCVKNWKAFTHWNPSNGGLDYLQERVGSSIVEAMLSKSAPVFYGDIRRHERVPLPFSTFLGICKELYQNIESNSGACFKQEKDVLSDESGQRCLASEDDKQQVYLAQVPIMNTEHEERVQLPTLSEDIKLPEFLEEKSLASINLWMNSAQAKSSTHYDPHHNVLCVVSGCKQVFLWPPSASPYLYPMPIHGEASNHSAVALGKVDLSVHPRAEGSAKISQKVTIHAGDALFIPEGWFHQVDSDCLTMAVNFWWQSEVMLGMSEHMDSYYMRRIVKRLTDREMNQVLCKASNHVGQRVTNTTDQSDNRKTDNDVPNLNKDTLSKGLKAKKLKERTTLHELESLAMQSLHALVSLVHDRVNIADQSQSAEPSTSNVFAVGEKGASKFNVKDSYRLEDDPVASIIWKLQPLTLQSVLLAMAKNFPRTLEALVLHLLSPVGAEVLTRKLEELDQSMDEEDRNDFYQIFYGVFDDQFAVMDALLNQKESFALQAFKNVLDKYLGVKFNGSTPWVG</sequence>
<proteinExistence type="inferred from homology"/>
<dbReference type="AlphaFoldDB" id="A0AAD8GQS8"/>
<dbReference type="EMBL" id="JAUIZM010000015">
    <property type="protein sequence ID" value="KAK1352692.1"/>
    <property type="molecule type" value="Genomic_DNA"/>
</dbReference>
<feature type="domain" description="JmjC" evidence="3">
    <location>
        <begin position="153"/>
        <end position="302"/>
    </location>
</feature>
<feature type="compositionally biased region" description="Polar residues" evidence="2">
    <location>
        <begin position="328"/>
        <end position="337"/>
    </location>
</feature>
<dbReference type="SUPFAM" id="SSF51197">
    <property type="entry name" value="Clavaminate synthase-like"/>
    <property type="match status" value="1"/>
</dbReference>
<organism evidence="4 5">
    <name type="scientific">Heracleum sosnowskyi</name>
    <dbReference type="NCBI Taxonomy" id="360622"/>
    <lineage>
        <taxon>Eukaryota</taxon>
        <taxon>Viridiplantae</taxon>
        <taxon>Streptophyta</taxon>
        <taxon>Embryophyta</taxon>
        <taxon>Tracheophyta</taxon>
        <taxon>Spermatophyta</taxon>
        <taxon>Magnoliopsida</taxon>
        <taxon>eudicotyledons</taxon>
        <taxon>Gunneridae</taxon>
        <taxon>Pentapetalae</taxon>
        <taxon>asterids</taxon>
        <taxon>campanulids</taxon>
        <taxon>Apiales</taxon>
        <taxon>Apiaceae</taxon>
        <taxon>Apioideae</taxon>
        <taxon>apioid superclade</taxon>
        <taxon>Tordylieae</taxon>
        <taxon>Tordyliinae</taxon>
        <taxon>Heracleum</taxon>
    </lineage>
</organism>
<evidence type="ECO:0000259" key="3">
    <source>
        <dbReference type="PROSITE" id="PS51184"/>
    </source>
</evidence>
<reference evidence="4" key="1">
    <citation type="submission" date="2023-02" db="EMBL/GenBank/DDBJ databases">
        <title>Genome of toxic invasive species Heracleum sosnowskyi carries increased number of genes despite the absence of recent whole-genome duplications.</title>
        <authorList>
            <person name="Schelkunov M."/>
            <person name="Shtratnikova V."/>
            <person name="Makarenko M."/>
            <person name="Klepikova A."/>
            <person name="Omelchenko D."/>
            <person name="Novikova G."/>
            <person name="Obukhova E."/>
            <person name="Bogdanov V."/>
            <person name="Penin A."/>
            <person name="Logacheva M."/>
        </authorList>
    </citation>
    <scope>NUCLEOTIDE SEQUENCE</scope>
    <source>
        <strain evidence="4">Hsosn_3</strain>
        <tissue evidence="4">Leaf</tissue>
    </source>
</reference>
<evidence type="ECO:0000313" key="5">
    <source>
        <dbReference type="Proteomes" id="UP001237642"/>
    </source>
</evidence>
<dbReference type="Proteomes" id="UP001237642">
    <property type="component" value="Unassembled WGS sequence"/>
</dbReference>
<dbReference type="PROSITE" id="PS51184">
    <property type="entry name" value="JMJC"/>
    <property type="match status" value="1"/>
</dbReference>
<dbReference type="PANTHER" id="PTHR12461:SF102">
    <property type="entry name" value="LYSINE-SPECIFIC DEMETHYLASE JMJ31"/>
    <property type="match status" value="1"/>
</dbReference>
<dbReference type="PANTHER" id="PTHR12461">
    <property type="entry name" value="HYPOXIA-INDUCIBLE FACTOR 1 ALPHA INHIBITOR-RELATED"/>
    <property type="match status" value="1"/>
</dbReference>
<gene>
    <name evidence="4" type="ORF">POM88_053123</name>
</gene>
<evidence type="ECO:0000256" key="2">
    <source>
        <dbReference type="SAM" id="MobiDB-lite"/>
    </source>
</evidence>
<name>A0AAD8GQS8_9APIA</name>
<comment type="similarity">
    <text evidence="1">Belongs to the JARID1 histone demethylase family.</text>
</comment>
<comment type="caution">
    <text evidence="4">The sequence shown here is derived from an EMBL/GenBank/DDBJ whole genome shotgun (WGS) entry which is preliminary data.</text>
</comment>
<dbReference type="Gene3D" id="2.60.120.650">
    <property type="entry name" value="Cupin"/>
    <property type="match status" value="1"/>
</dbReference>
<dbReference type="InterPro" id="IPR041667">
    <property type="entry name" value="Cupin_8"/>
</dbReference>
<reference evidence="4" key="2">
    <citation type="submission" date="2023-05" db="EMBL/GenBank/DDBJ databases">
        <authorList>
            <person name="Schelkunov M.I."/>
        </authorList>
    </citation>
    <scope>NUCLEOTIDE SEQUENCE</scope>
    <source>
        <strain evidence="4">Hsosn_3</strain>
        <tissue evidence="4">Leaf</tissue>
    </source>
</reference>